<sequence>MKLYNILKKVIVEASTDEITSSIRNKNLVTIYYDGDDDGNNTGKGLRVIEPFCYGTSKKGNAVIRAWDREGASYTGSKGEQPLPGWRLFRVDRIGSYSVNPLENFTEPRPLYNPDDKGMVGLKICAKFELENNG</sequence>
<proteinExistence type="predicted"/>
<gene>
    <name evidence="1" type="ORF">UFOVP117_4</name>
</gene>
<accession>A0A6J5LCM5</accession>
<reference evidence="1" key="1">
    <citation type="submission" date="2020-04" db="EMBL/GenBank/DDBJ databases">
        <authorList>
            <person name="Chiriac C."/>
            <person name="Salcher M."/>
            <person name="Ghai R."/>
            <person name="Kavagutti S V."/>
        </authorList>
    </citation>
    <scope>NUCLEOTIDE SEQUENCE</scope>
</reference>
<dbReference type="EMBL" id="LR796235">
    <property type="protein sequence ID" value="CAB4129469.1"/>
    <property type="molecule type" value="Genomic_DNA"/>
</dbReference>
<organism evidence="1">
    <name type="scientific">uncultured Caudovirales phage</name>
    <dbReference type="NCBI Taxonomy" id="2100421"/>
    <lineage>
        <taxon>Viruses</taxon>
        <taxon>Duplodnaviria</taxon>
        <taxon>Heunggongvirae</taxon>
        <taxon>Uroviricota</taxon>
        <taxon>Caudoviricetes</taxon>
        <taxon>Peduoviridae</taxon>
        <taxon>Maltschvirus</taxon>
        <taxon>Maltschvirus maltsch</taxon>
    </lineage>
</organism>
<name>A0A6J5LCM5_9CAUD</name>
<protein>
    <submittedName>
        <fullName evidence="1">Uncharacterized protein</fullName>
    </submittedName>
</protein>
<evidence type="ECO:0000313" key="1">
    <source>
        <dbReference type="EMBL" id="CAB4129469.1"/>
    </source>
</evidence>